<proteinExistence type="predicted"/>
<protein>
    <submittedName>
        <fullName evidence="1">Uncharacterized protein</fullName>
    </submittedName>
</protein>
<reference evidence="2" key="1">
    <citation type="journal article" date="2006" name="PLoS Biol.">
        <title>Macronuclear genome sequence of the ciliate Tetrahymena thermophila, a model eukaryote.</title>
        <authorList>
            <person name="Eisen J.A."/>
            <person name="Coyne R.S."/>
            <person name="Wu M."/>
            <person name="Wu D."/>
            <person name="Thiagarajan M."/>
            <person name="Wortman J.R."/>
            <person name="Badger J.H."/>
            <person name="Ren Q."/>
            <person name="Amedeo P."/>
            <person name="Jones K.M."/>
            <person name="Tallon L.J."/>
            <person name="Delcher A.L."/>
            <person name="Salzberg S.L."/>
            <person name="Silva J.C."/>
            <person name="Haas B.J."/>
            <person name="Majoros W.H."/>
            <person name="Farzad M."/>
            <person name="Carlton J.M."/>
            <person name="Smith R.K. Jr."/>
            <person name="Garg J."/>
            <person name="Pearlman R.E."/>
            <person name="Karrer K.M."/>
            <person name="Sun L."/>
            <person name="Manning G."/>
            <person name="Elde N.C."/>
            <person name="Turkewitz A.P."/>
            <person name="Asai D.J."/>
            <person name="Wilkes D.E."/>
            <person name="Wang Y."/>
            <person name="Cai H."/>
            <person name="Collins K."/>
            <person name="Stewart B.A."/>
            <person name="Lee S.R."/>
            <person name="Wilamowska K."/>
            <person name="Weinberg Z."/>
            <person name="Ruzzo W.L."/>
            <person name="Wloga D."/>
            <person name="Gaertig J."/>
            <person name="Frankel J."/>
            <person name="Tsao C.-C."/>
            <person name="Gorovsky M.A."/>
            <person name="Keeling P.J."/>
            <person name="Waller R.F."/>
            <person name="Patron N.J."/>
            <person name="Cherry J.M."/>
            <person name="Stover N.A."/>
            <person name="Krieger C.J."/>
            <person name="del Toro C."/>
            <person name="Ryder H.F."/>
            <person name="Williamson S.C."/>
            <person name="Barbeau R.A."/>
            <person name="Hamilton E.P."/>
            <person name="Orias E."/>
        </authorList>
    </citation>
    <scope>NUCLEOTIDE SEQUENCE [LARGE SCALE GENOMIC DNA]</scope>
    <source>
        <strain evidence="2">SB210</strain>
    </source>
</reference>
<dbReference type="GeneID" id="24440783"/>
<evidence type="ECO:0000313" key="1">
    <source>
        <dbReference type="EMBL" id="EWS76259.1"/>
    </source>
</evidence>
<dbReference type="AlphaFoldDB" id="W7XLG7"/>
<sequence length="89" mass="10796">MYIQYLREEDESNQLACQNDNNYYQIFTNNSNRMEIKKSNKQINLLNSVCLFVCQLFFQNQHQRQNRKRSSLFSKIKKNKVIIKNSQQN</sequence>
<gene>
    <name evidence="1" type="ORF">TTHERM_000812939</name>
</gene>
<name>W7XLG7_TETTS</name>
<accession>W7XLG7</accession>
<organism evidence="1 2">
    <name type="scientific">Tetrahymena thermophila (strain SB210)</name>
    <dbReference type="NCBI Taxonomy" id="312017"/>
    <lineage>
        <taxon>Eukaryota</taxon>
        <taxon>Sar</taxon>
        <taxon>Alveolata</taxon>
        <taxon>Ciliophora</taxon>
        <taxon>Intramacronucleata</taxon>
        <taxon>Oligohymenophorea</taxon>
        <taxon>Hymenostomatida</taxon>
        <taxon>Tetrahymenina</taxon>
        <taxon>Tetrahymenidae</taxon>
        <taxon>Tetrahymena</taxon>
    </lineage>
</organism>
<dbReference type="RefSeq" id="XP_012651218.1">
    <property type="nucleotide sequence ID" value="XM_012795764.1"/>
</dbReference>
<dbReference type="InParanoid" id="W7XLG7"/>
<dbReference type="Proteomes" id="UP000009168">
    <property type="component" value="Unassembled WGS sequence"/>
</dbReference>
<evidence type="ECO:0000313" key="2">
    <source>
        <dbReference type="Proteomes" id="UP000009168"/>
    </source>
</evidence>
<dbReference type="EMBL" id="GG662841">
    <property type="protein sequence ID" value="EWS76259.1"/>
    <property type="molecule type" value="Genomic_DNA"/>
</dbReference>
<dbReference type="KEGG" id="tet:TTHERM_000812939"/>
<keyword evidence="2" id="KW-1185">Reference proteome</keyword>